<accession>A0AAX2DHZ1</accession>
<dbReference type="Gene3D" id="3.40.50.2000">
    <property type="entry name" value="Glycogen Phosphorylase B"/>
    <property type="match status" value="2"/>
</dbReference>
<dbReference type="Pfam" id="PF00534">
    <property type="entry name" value="Glycos_transf_1"/>
    <property type="match status" value="1"/>
</dbReference>
<evidence type="ECO:0000259" key="4">
    <source>
        <dbReference type="Pfam" id="PF13579"/>
    </source>
</evidence>
<keyword evidence="1" id="KW-0328">Glycosyltransferase</keyword>
<dbReference type="Proteomes" id="UP000183772">
    <property type="component" value="Chromosome I"/>
</dbReference>
<dbReference type="SUPFAM" id="SSF53756">
    <property type="entry name" value="UDP-Glycosyltransferase/glycogen phosphorylase"/>
    <property type="match status" value="1"/>
</dbReference>
<evidence type="ECO:0000256" key="1">
    <source>
        <dbReference type="ARBA" id="ARBA00022676"/>
    </source>
</evidence>
<dbReference type="Pfam" id="PF13579">
    <property type="entry name" value="Glyco_trans_4_4"/>
    <property type="match status" value="1"/>
</dbReference>
<proteinExistence type="predicted"/>
<dbReference type="CDD" id="cd03794">
    <property type="entry name" value="GT4_WbuB-like"/>
    <property type="match status" value="1"/>
</dbReference>
<dbReference type="PANTHER" id="PTHR12526">
    <property type="entry name" value="GLYCOSYLTRANSFERASE"/>
    <property type="match status" value="1"/>
</dbReference>
<organism evidence="5 6">
    <name type="scientific">Pseudomonas mediterranea</name>
    <dbReference type="NCBI Taxonomy" id="183795"/>
    <lineage>
        <taxon>Bacteria</taxon>
        <taxon>Pseudomonadati</taxon>
        <taxon>Pseudomonadota</taxon>
        <taxon>Gammaproteobacteria</taxon>
        <taxon>Pseudomonadales</taxon>
        <taxon>Pseudomonadaceae</taxon>
        <taxon>Pseudomonas</taxon>
    </lineage>
</organism>
<gene>
    <name evidence="5" type="ORF">SAMN05216476_4665</name>
</gene>
<dbReference type="RefSeq" id="WP_047702215.1">
    <property type="nucleotide sequence ID" value="NZ_CAKKMJ010000056.1"/>
</dbReference>
<reference evidence="5 6" key="1">
    <citation type="submission" date="2016-10" db="EMBL/GenBank/DDBJ databases">
        <authorList>
            <person name="Varghese N."/>
            <person name="Submissions S."/>
        </authorList>
    </citation>
    <scope>NUCLEOTIDE SEQUENCE [LARGE SCALE GENOMIC DNA]</scope>
    <source>
        <strain evidence="5 6">DSM 16733</strain>
    </source>
</reference>
<evidence type="ECO:0000313" key="5">
    <source>
        <dbReference type="EMBL" id="SDU71674.1"/>
    </source>
</evidence>
<dbReference type="GO" id="GO:0016757">
    <property type="term" value="F:glycosyltransferase activity"/>
    <property type="evidence" value="ECO:0007669"/>
    <property type="project" value="UniProtKB-KW"/>
</dbReference>
<keyword evidence="6" id="KW-1185">Reference proteome</keyword>
<keyword evidence="2" id="KW-0808">Transferase</keyword>
<feature type="domain" description="Glycosyltransferase subfamily 4-like N-terminal" evidence="4">
    <location>
        <begin position="22"/>
        <end position="162"/>
    </location>
</feature>
<dbReference type="AlphaFoldDB" id="A0AAX2DHZ1"/>
<dbReference type="InterPro" id="IPR028098">
    <property type="entry name" value="Glyco_trans_4-like_N"/>
</dbReference>
<feature type="domain" description="Glycosyl transferase family 1" evidence="3">
    <location>
        <begin position="179"/>
        <end position="343"/>
    </location>
</feature>
<dbReference type="PANTHER" id="PTHR12526:SF629">
    <property type="entry name" value="TEICHURONIC ACID BIOSYNTHESIS GLYCOSYLTRANSFERASE TUAH-RELATED"/>
    <property type="match status" value="1"/>
</dbReference>
<protein>
    <submittedName>
        <fullName evidence="5">Glycosyltransferase involved in cell wall bisynthesis</fullName>
    </submittedName>
</protein>
<dbReference type="GO" id="GO:1901135">
    <property type="term" value="P:carbohydrate derivative metabolic process"/>
    <property type="evidence" value="ECO:0007669"/>
    <property type="project" value="UniProtKB-ARBA"/>
</dbReference>
<evidence type="ECO:0000313" key="6">
    <source>
        <dbReference type="Proteomes" id="UP000183772"/>
    </source>
</evidence>
<sequence>MKVVHLTSVHSRYDIRIFQKECRTLASAGYDVTLIVADGKGDEQVNGIQILDVGKPKGRLQRIFKITGDVFTKALSLDADIYQFHDPELLPVGVKLKKAGKVVVFDSHEDVPKQLLSKPYLHPFLMRCISVAFFVYERFACRNLDFIFAATPFIRDKFLRINSASIDINNFPMIGELDAAVSWEEKKKEVCYVGGIANIRGISQVVDAFSHVSEGVRLNLVGRFSESHVEQRVQELEGWASVNQLGQLERSHVRDVLSRSLAGLVTFHPLPNHIDAQPNKMFEYMSAGIPVIASDFPLWRQIIDGSNCGILVDPMDPRSIAHAIDALAKDPERARLLGENGRKAVSVQYNWDIESKKLLACYEQLSKKVKK</sequence>
<evidence type="ECO:0000256" key="2">
    <source>
        <dbReference type="ARBA" id="ARBA00022679"/>
    </source>
</evidence>
<dbReference type="InterPro" id="IPR001296">
    <property type="entry name" value="Glyco_trans_1"/>
</dbReference>
<evidence type="ECO:0000259" key="3">
    <source>
        <dbReference type="Pfam" id="PF00534"/>
    </source>
</evidence>
<dbReference type="EMBL" id="LT629790">
    <property type="protein sequence ID" value="SDU71674.1"/>
    <property type="molecule type" value="Genomic_DNA"/>
</dbReference>
<name>A0AAX2DHZ1_9PSED</name>